<gene>
    <name evidence="2" type="ORF">C8D98_0291</name>
</gene>
<dbReference type="InterPro" id="IPR029016">
    <property type="entry name" value="GAF-like_dom_sf"/>
</dbReference>
<dbReference type="PANTHER" id="PTHR46663">
    <property type="entry name" value="DIGUANYLATE CYCLASE DGCT-RELATED"/>
    <property type="match status" value="1"/>
</dbReference>
<dbReference type="PANTHER" id="PTHR46663:SF2">
    <property type="entry name" value="GGDEF DOMAIN-CONTAINING PROTEIN"/>
    <property type="match status" value="1"/>
</dbReference>
<dbReference type="Pfam" id="PF13185">
    <property type="entry name" value="GAF_2"/>
    <property type="match status" value="1"/>
</dbReference>
<dbReference type="Gene3D" id="3.30.450.40">
    <property type="match status" value="1"/>
</dbReference>
<dbReference type="Gene3D" id="3.30.70.270">
    <property type="match status" value="1"/>
</dbReference>
<dbReference type="SUPFAM" id="SSF55781">
    <property type="entry name" value="GAF domain-like"/>
    <property type="match status" value="1"/>
</dbReference>
<accession>A0A4R1KBD5</accession>
<dbReference type="PROSITE" id="PS50887">
    <property type="entry name" value="GGDEF"/>
    <property type="match status" value="1"/>
</dbReference>
<dbReference type="Pfam" id="PF00990">
    <property type="entry name" value="GGDEF"/>
    <property type="match status" value="1"/>
</dbReference>
<evidence type="ECO:0000313" key="2">
    <source>
        <dbReference type="EMBL" id="TCK61785.1"/>
    </source>
</evidence>
<dbReference type="EMBL" id="SMGG01000003">
    <property type="protein sequence ID" value="TCK61785.1"/>
    <property type="molecule type" value="Genomic_DNA"/>
</dbReference>
<proteinExistence type="predicted"/>
<evidence type="ECO:0000259" key="1">
    <source>
        <dbReference type="PROSITE" id="PS50887"/>
    </source>
</evidence>
<name>A0A4R1KBD5_9BACT</name>
<dbReference type="AlphaFoldDB" id="A0A4R1KBD5"/>
<reference evidence="2 3" key="1">
    <citation type="submission" date="2019-03" db="EMBL/GenBank/DDBJ databases">
        <title>Genomic Encyclopedia of Type Strains, Phase IV (KMG-IV): sequencing the most valuable type-strain genomes for metagenomic binning, comparative biology and taxonomic classification.</title>
        <authorList>
            <person name="Goeker M."/>
        </authorList>
    </citation>
    <scope>NUCLEOTIDE SEQUENCE [LARGE SCALE GENOMIC DNA]</scope>
    <source>
        <strain evidence="2 3">DSM 24984</strain>
    </source>
</reference>
<dbReference type="InterPro" id="IPR052163">
    <property type="entry name" value="DGC-Regulatory_Protein"/>
</dbReference>
<feature type="domain" description="GGDEF" evidence="1">
    <location>
        <begin position="210"/>
        <end position="342"/>
    </location>
</feature>
<dbReference type="Proteomes" id="UP000294614">
    <property type="component" value="Unassembled WGS sequence"/>
</dbReference>
<dbReference type="InterPro" id="IPR000160">
    <property type="entry name" value="GGDEF_dom"/>
</dbReference>
<dbReference type="SMART" id="SM00065">
    <property type="entry name" value="GAF"/>
    <property type="match status" value="1"/>
</dbReference>
<sequence>MAEFPKCNAVPSSERMLEIIKAQAEISKIGPDLGNVIDAVCHLAQNIVKADGATVEFAEEGEMVYRAVSGSLTPYLGLRLRKETSLSGNCVSTCEMMYCKDSAYDERVDRDACMKVGAVSMLVMPLPFNGVCIGVLKVVSGKVGYFTEDDMCVLSMIADMLGASIHHASRNNTSELFKKATTDYMTGLANRASFYDELRKKVTLSNREQANFGVLMLDMDGLKFINDTFGHQAGDASINEFALRISSVSRQTDTVARLGGDEFAIIATGIKEKADGDAITQKLYLEIDRPFIFEGQLLPFGGSIGYAIFPEDSSDMQALIDIADKEMYKAKRERKATASAVK</sequence>
<keyword evidence="3" id="KW-1185">Reference proteome</keyword>
<dbReference type="InterPro" id="IPR043128">
    <property type="entry name" value="Rev_trsase/Diguanyl_cyclase"/>
</dbReference>
<organism evidence="2 3">
    <name type="scientific">Seleniivibrio woodruffii</name>
    <dbReference type="NCBI Taxonomy" id="1078050"/>
    <lineage>
        <taxon>Bacteria</taxon>
        <taxon>Pseudomonadati</taxon>
        <taxon>Deferribacterota</taxon>
        <taxon>Deferribacteres</taxon>
        <taxon>Deferribacterales</taxon>
        <taxon>Geovibrionaceae</taxon>
        <taxon>Seleniivibrio</taxon>
    </lineage>
</organism>
<dbReference type="SUPFAM" id="SSF55073">
    <property type="entry name" value="Nucleotide cyclase"/>
    <property type="match status" value="1"/>
</dbReference>
<dbReference type="InterPro" id="IPR003018">
    <property type="entry name" value="GAF"/>
</dbReference>
<evidence type="ECO:0000313" key="3">
    <source>
        <dbReference type="Proteomes" id="UP000294614"/>
    </source>
</evidence>
<dbReference type="InterPro" id="IPR029787">
    <property type="entry name" value="Nucleotide_cyclase"/>
</dbReference>
<protein>
    <submittedName>
        <fullName evidence="2">Diguanylate cyclase with GAF sensor</fullName>
    </submittedName>
</protein>
<dbReference type="CDD" id="cd01949">
    <property type="entry name" value="GGDEF"/>
    <property type="match status" value="1"/>
</dbReference>
<comment type="caution">
    <text evidence="2">The sequence shown here is derived from an EMBL/GenBank/DDBJ whole genome shotgun (WGS) entry which is preliminary data.</text>
</comment>
<dbReference type="NCBIfam" id="TIGR00254">
    <property type="entry name" value="GGDEF"/>
    <property type="match status" value="1"/>
</dbReference>
<dbReference type="SMART" id="SM00267">
    <property type="entry name" value="GGDEF"/>
    <property type="match status" value="1"/>
</dbReference>
<dbReference type="RefSeq" id="WP_165871144.1">
    <property type="nucleotide sequence ID" value="NZ_SMGG01000003.1"/>
</dbReference>